<dbReference type="Proteomes" id="UP000093748">
    <property type="component" value="Unassembled WGS sequence"/>
</dbReference>
<gene>
    <name evidence="2" type="ORF">A8145_32670</name>
    <name evidence="1" type="ORF">BAE39_31315</name>
</gene>
<reference evidence="1" key="3">
    <citation type="submission" date="2016-06" db="EMBL/GenBank/DDBJ databases">
        <authorList>
            <person name="Kjaerup R.B."/>
            <person name="Dalgaard T.S."/>
            <person name="Juul-Madsen H.R."/>
        </authorList>
    </citation>
    <scope>NUCLEOTIDE SEQUENCE</scope>
    <source>
        <strain evidence="1">R7ANS::ICEMlSym2042</strain>
    </source>
</reference>
<evidence type="ECO:0000313" key="2">
    <source>
        <dbReference type="EMBL" id="OBQ63770.1"/>
    </source>
</evidence>
<accession>A0A1A5Q7U1</accession>
<organism evidence="1 4">
    <name type="scientific">Rhizobium loti</name>
    <name type="common">Mesorhizobium loti</name>
    <dbReference type="NCBI Taxonomy" id="381"/>
    <lineage>
        <taxon>Bacteria</taxon>
        <taxon>Pseudomonadati</taxon>
        <taxon>Pseudomonadota</taxon>
        <taxon>Alphaproteobacteria</taxon>
        <taxon>Hyphomicrobiales</taxon>
        <taxon>Phyllobacteriaceae</taxon>
        <taxon>Mesorhizobium</taxon>
    </lineage>
</organism>
<evidence type="ECO:0000313" key="3">
    <source>
        <dbReference type="Proteomes" id="UP000093737"/>
    </source>
</evidence>
<name>A0A1A5Q7U1_RHILI</name>
<protein>
    <submittedName>
        <fullName evidence="1">Uncharacterized protein</fullName>
    </submittedName>
</protein>
<comment type="caution">
    <text evidence="1">The sequence shown here is derived from an EMBL/GenBank/DDBJ whole genome shotgun (WGS) entry which is preliminary data.</text>
</comment>
<evidence type="ECO:0000313" key="1">
    <source>
        <dbReference type="EMBL" id="OBP74961.1"/>
    </source>
</evidence>
<reference evidence="4" key="2">
    <citation type="submission" date="2016-06" db="EMBL/GenBank/DDBJ databases">
        <title>NZP2037 Pacbio-Illumina hybrid assembly.</title>
        <authorList>
            <person name="Ramsay J.P."/>
        </authorList>
    </citation>
    <scope>NUCLEOTIDE SEQUENCE [LARGE SCALE GENOMIC DNA]</scope>
    <source>
        <strain evidence="4">R7ANS::ICEMlSym2042</strain>
    </source>
</reference>
<dbReference type="EMBL" id="LZTJ01000019">
    <property type="protein sequence ID" value="OBP74961.1"/>
    <property type="molecule type" value="Genomic_DNA"/>
</dbReference>
<proteinExistence type="predicted"/>
<dbReference type="EMBL" id="LYTK01000014">
    <property type="protein sequence ID" value="OBQ63770.1"/>
    <property type="molecule type" value="Genomic_DNA"/>
</dbReference>
<reference evidence="2 3" key="1">
    <citation type="submission" date="2016-05" db="EMBL/GenBank/DDBJ databases">
        <authorList>
            <person name="Ramsay J.P."/>
        </authorList>
    </citation>
    <scope>NUCLEOTIDE SEQUENCE [LARGE SCALE GENOMIC DNA]</scope>
    <source>
        <strain evidence="2 3">NZP2042</strain>
    </source>
</reference>
<sequence length="129" mass="14076">MHAFDRRLEFLAGEHAQAEARFGTPCSATIISNAALCQAALAIQRDPLLLDIAQHNLGAQAKLITTRVWWSFPTGQACDADKNRASLGFHMGTEPLRTPRLMMESASVSRRPRAGVSMASRSLLISQKS</sequence>
<dbReference type="Proteomes" id="UP000093737">
    <property type="component" value="Unassembled WGS sequence"/>
</dbReference>
<dbReference type="AlphaFoldDB" id="A0A1A5Q7U1"/>
<evidence type="ECO:0000313" key="4">
    <source>
        <dbReference type="Proteomes" id="UP000093748"/>
    </source>
</evidence>